<evidence type="ECO:0008006" key="4">
    <source>
        <dbReference type="Google" id="ProtNLM"/>
    </source>
</evidence>
<accession>D8PHV8</accession>
<dbReference type="AlphaFoldDB" id="D8PHV8"/>
<sequence length="124" mass="13330">MDSRYRISCWVPALALGAAAMIAGCSEAVLLTHETGQGGVVTYLYKDERGGPMGSPYRREALKVMAEKCPAGYHVVKDGQVQSYSSGSSVEGAEGEEGARRWGIQFECKTGGDDRVRAGNRVLR</sequence>
<protein>
    <recommendedName>
        <fullName evidence="4">Lipoprotein</fullName>
    </recommendedName>
</protein>
<dbReference type="KEGG" id="nde:NIDE3151"/>
<organism evidence="2 3">
    <name type="scientific">Nitrospira defluvii</name>
    <dbReference type="NCBI Taxonomy" id="330214"/>
    <lineage>
        <taxon>Bacteria</taxon>
        <taxon>Pseudomonadati</taxon>
        <taxon>Nitrospirota</taxon>
        <taxon>Nitrospiria</taxon>
        <taxon>Nitrospirales</taxon>
        <taxon>Nitrospiraceae</taxon>
        <taxon>Nitrospira</taxon>
    </lineage>
</organism>
<evidence type="ECO:0000256" key="1">
    <source>
        <dbReference type="SAM" id="SignalP"/>
    </source>
</evidence>
<dbReference type="Proteomes" id="UP000001660">
    <property type="component" value="Chromosome"/>
</dbReference>
<name>D8PHV8_9BACT</name>
<dbReference type="HOGENOM" id="CLU_1999760_0_0_0"/>
<dbReference type="PROSITE" id="PS51257">
    <property type="entry name" value="PROKAR_LIPOPROTEIN"/>
    <property type="match status" value="1"/>
</dbReference>
<evidence type="ECO:0000313" key="3">
    <source>
        <dbReference type="Proteomes" id="UP000001660"/>
    </source>
</evidence>
<feature type="chain" id="PRO_5003120084" description="Lipoprotein" evidence="1">
    <location>
        <begin position="29"/>
        <end position="124"/>
    </location>
</feature>
<proteinExistence type="predicted"/>
<dbReference type="STRING" id="330214.NIDE3151"/>
<gene>
    <name evidence="2" type="ORF">NIDE3151</name>
</gene>
<reference evidence="2 3" key="1">
    <citation type="journal article" date="2010" name="Proc. Natl. Acad. Sci. U.S.A.">
        <title>A Nitrospira metagenome illuminates the physiology and evolution of globally important nitrite-oxidizing bacteria.</title>
        <authorList>
            <person name="Lucker S."/>
            <person name="Wagner M."/>
            <person name="Maixner F."/>
            <person name="Pelletier E."/>
            <person name="Koch H."/>
            <person name="Vacherie B."/>
            <person name="Rattei T."/>
            <person name="Sinninghe Damste J."/>
            <person name="Spieck E."/>
            <person name="Le Paslier D."/>
            <person name="Daims H."/>
        </authorList>
    </citation>
    <scope>NUCLEOTIDE SEQUENCE [LARGE SCALE GENOMIC DNA]</scope>
</reference>
<dbReference type="EMBL" id="FP929003">
    <property type="protein sequence ID" value="CBK42845.1"/>
    <property type="molecule type" value="Genomic_DNA"/>
</dbReference>
<keyword evidence="1" id="KW-0732">Signal</keyword>
<keyword evidence="3" id="KW-1185">Reference proteome</keyword>
<dbReference type="OrthoDB" id="9808992at2"/>
<evidence type="ECO:0000313" key="2">
    <source>
        <dbReference type="EMBL" id="CBK42845.1"/>
    </source>
</evidence>
<feature type="signal peptide" evidence="1">
    <location>
        <begin position="1"/>
        <end position="28"/>
    </location>
</feature>